<comment type="subcellular location">
    <subcellularLocation>
        <location evidence="1 6">Nucleus</location>
    </subcellularLocation>
</comment>
<evidence type="ECO:0000256" key="4">
    <source>
        <dbReference type="ARBA" id="ARBA00023163"/>
    </source>
</evidence>
<dbReference type="GO" id="GO:0045892">
    <property type="term" value="P:negative regulation of DNA-templated transcription"/>
    <property type="evidence" value="ECO:0007669"/>
    <property type="project" value="UniProtKB-UniRule"/>
</dbReference>
<sequence>MENEKLLVKLSRILPSSAFNSCHSRTLLDVADGSIVITKTNKIYSDTEGPKCPPVTPSGAIKKHSSSSNSGRWFTSSDVFETDTFYSLSSNSGRRFRGRCSFSSSGCGDGEQDRLGSDQSETQIYYRSSCRRRRTTKGRRKNRGRPSFSIEEGLAVEKRSSDPYSDFMSSMAEMIIKKQMFGAEDLDRLLFCFLSLNKEDYHGVIFQVFAEICQTLFSN</sequence>
<reference evidence="9" key="1">
    <citation type="journal article" date="2024" name="IScience">
        <title>Strigolactones Initiate the Formation of Haustorium-like Structures in Castilleja.</title>
        <authorList>
            <person name="Buerger M."/>
            <person name="Peterson D."/>
            <person name="Chory J."/>
        </authorList>
    </citation>
    <scope>NUCLEOTIDE SEQUENCE [LARGE SCALE GENOMIC DNA]</scope>
</reference>
<keyword evidence="5 6" id="KW-0539">Nucleus</keyword>
<evidence type="ECO:0000313" key="9">
    <source>
        <dbReference type="Proteomes" id="UP001632038"/>
    </source>
</evidence>
<dbReference type="Pfam" id="PF04844">
    <property type="entry name" value="Ovate"/>
    <property type="match status" value="1"/>
</dbReference>
<evidence type="ECO:0000256" key="1">
    <source>
        <dbReference type="ARBA" id="ARBA00004123"/>
    </source>
</evidence>
<comment type="function">
    <text evidence="6">Transcriptional repressor that regulates multiple aspects of plant growth and development.</text>
</comment>
<protein>
    <recommendedName>
        <fullName evidence="6">Transcription repressor</fullName>
    </recommendedName>
    <alternativeName>
        <fullName evidence="6">Ovate family protein</fullName>
    </alternativeName>
</protein>
<dbReference type="InterPro" id="IPR006458">
    <property type="entry name" value="Ovate_C"/>
</dbReference>
<dbReference type="InterPro" id="IPR038933">
    <property type="entry name" value="Ovate"/>
</dbReference>
<dbReference type="PROSITE" id="PS51754">
    <property type="entry name" value="OVATE"/>
    <property type="match status" value="1"/>
</dbReference>
<dbReference type="NCBIfam" id="TIGR01568">
    <property type="entry name" value="A_thal_3678"/>
    <property type="match status" value="1"/>
</dbReference>
<dbReference type="PANTHER" id="PTHR33057">
    <property type="entry name" value="TRANSCRIPTION REPRESSOR OFP7-RELATED"/>
    <property type="match status" value="1"/>
</dbReference>
<evidence type="ECO:0000256" key="2">
    <source>
        <dbReference type="ARBA" id="ARBA00022491"/>
    </source>
</evidence>
<proteinExistence type="predicted"/>
<evidence type="ECO:0000259" key="7">
    <source>
        <dbReference type="PROSITE" id="PS51754"/>
    </source>
</evidence>
<comment type="caution">
    <text evidence="8">The sequence shown here is derived from an EMBL/GenBank/DDBJ whole genome shotgun (WGS) entry which is preliminary data.</text>
</comment>
<dbReference type="Proteomes" id="UP001632038">
    <property type="component" value="Unassembled WGS sequence"/>
</dbReference>
<dbReference type="AlphaFoldDB" id="A0ABD3EMU3"/>
<feature type="domain" description="OVATE" evidence="7">
    <location>
        <begin position="156"/>
        <end position="215"/>
    </location>
</feature>
<evidence type="ECO:0000256" key="3">
    <source>
        <dbReference type="ARBA" id="ARBA00023015"/>
    </source>
</evidence>
<dbReference type="PANTHER" id="PTHR33057:SF224">
    <property type="entry name" value="TRANSCRIPTION REPRESSOR"/>
    <property type="match status" value="1"/>
</dbReference>
<keyword evidence="4 6" id="KW-0804">Transcription</keyword>
<dbReference type="EMBL" id="JAVIJP010000001">
    <property type="protein sequence ID" value="KAL3655653.1"/>
    <property type="molecule type" value="Genomic_DNA"/>
</dbReference>
<dbReference type="GO" id="GO:0005634">
    <property type="term" value="C:nucleus"/>
    <property type="evidence" value="ECO:0007669"/>
    <property type="project" value="UniProtKB-SubCell"/>
</dbReference>
<evidence type="ECO:0000256" key="6">
    <source>
        <dbReference type="RuleBase" id="RU367028"/>
    </source>
</evidence>
<evidence type="ECO:0000256" key="5">
    <source>
        <dbReference type="ARBA" id="ARBA00023242"/>
    </source>
</evidence>
<accession>A0ABD3EMU3</accession>
<keyword evidence="9" id="KW-1185">Reference proteome</keyword>
<organism evidence="8 9">
    <name type="scientific">Castilleja foliolosa</name>
    <dbReference type="NCBI Taxonomy" id="1961234"/>
    <lineage>
        <taxon>Eukaryota</taxon>
        <taxon>Viridiplantae</taxon>
        <taxon>Streptophyta</taxon>
        <taxon>Embryophyta</taxon>
        <taxon>Tracheophyta</taxon>
        <taxon>Spermatophyta</taxon>
        <taxon>Magnoliopsida</taxon>
        <taxon>eudicotyledons</taxon>
        <taxon>Gunneridae</taxon>
        <taxon>Pentapetalae</taxon>
        <taxon>asterids</taxon>
        <taxon>lamiids</taxon>
        <taxon>Lamiales</taxon>
        <taxon>Orobanchaceae</taxon>
        <taxon>Pedicularideae</taxon>
        <taxon>Castillejinae</taxon>
        <taxon>Castilleja</taxon>
    </lineage>
</organism>
<keyword evidence="3 6" id="KW-0805">Transcription regulation</keyword>
<keyword evidence="2 6" id="KW-0678">Repressor</keyword>
<name>A0ABD3EMU3_9LAMI</name>
<gene>
    <name evidence="8" type="ORF">CASFOL_000049</name>
</gene>
<evidence type="ECO:0000313" key="8">
    <source>
        <dbReference type="EMBL" id="KAL3655653.1"/>
    </source>
</evidence>